<evidence type="ECO:0000256" key="5">
    <source>
        <dbReference type="PROSITE-ProRule" id="PRU00284"/>
    </source>
</evidence>
<keyword evidence="6" id="KW-0175">Coiled coil</keyword>
<dbReference type="Pfam" id="PF00015">
    <property type="entry name" value="MCPsignal"/>
    <property type="match status" value="1"/>
</dbReference>
<dbReference type="SMART" id="SM01358">
    <property type="entry name" value="HBM"/>
    <property type="match status" value="1"/>
</dbReference>
<keyword evidence="8" id="KW-0812">Transmembrane</keyword>
<name>A0A6M0K862_9GAMM</name>
<dbReference type="GO" id="GO:0006935">
    <property type="term" value="P:chemotaxis"/>
    <property type="evidence" value="ECO:0007669"/>
    <property type="project" value="UniProtKB-KW"/>
</dbReference>
<evidence type="ECO:0000256" key="1">
    <source>
        <dbReference type="ARBA" id="ARBA00004370"/>
    </source>
</evidence>
<dbReference type="AlphaFoldDB" id="A0A6M0K862"/>
<comment type="caution">
    <text evidence="12">The sequence shown here is derived from an EMBL/GenBank/DDBJ whole genome shotgun (WGS) entry which is preliminary data.</text>
</comment>
<keyword evidence="13" id="KW-1185">Reference proteome</keyword>
<evidence type="ECO:0000313" key="13">
    <source>
        <dbReference type="Proteomes" id="UP000483379"/>
    </source>
</evidence>
<dbReference type="Proteomes" id="UP000483379">
    <property type="component" value="Unassembled WGS sequence"/>
</dbReference>
<dbReference type="GO" id="GO:0005886">
    <property type="term" value="C:plasma membrane"/>
    <property type="evidence" value="ECO:0007669"/>
    <property type="project" value="TreeGrafter"/>
</dbReference>
<dbReference type="EMBL" id="JAAIJQ010000119">
    <property type="protein sequence ID" value="NEV64877.1"/>
    <property type="molecule type" value="Genomic_DNA"/>
</dbReference>
<dbReference type="CDD" id="cd06225">
    <property type="entry name" value="HAMP"/>
    <property type="match status" value="1"/>
</dbReference>
<dbReference type="PANTHER" id="PTHR43531">
    <property type="entry name" value="PROTEIN ICFG"/>
    <property type="match status" value="1"/>
</dbReference>
<keyword evidence="3 5" id="KW-0807">Transducer</keyword>
<feature type="compositionally biased region" description="Polar residues" evidence="7">
    <location>
        <begin position="563"/>
        <end position="577"/>
    </location>
</feature>
<dbReference type="FunFam" id="1.10.287.950:FF:000001">
    <property type="entry name" value="Methyl-accepting chemotaxis sensory transducer"/>
    <property type="match status" value="1"/>
</dbReference>
<evidence type="ECO:0000259" key="10">
    <source>
        <dbReference type="PROSITE" id="PS50885"/>
    </source>
</evidence>
<comment type="similarity">
    <text evidence="4">Belongs to the methyl-accepting chemotaxis (MCP) protein family.</text>
</comment>
<dbReference type="Gene3D" id="1.10.287.950">
    <property type="entry name" value="Methyl-accepting chemotaxis protein"/>
    <property type="match status" value="1"/>
</dbReference>
<evidence type="ECO:0000259" key="11">
    <source>
        <dbReference type="PROSITE" id="PS51753"/>
    </source>
</evidence>
<dbReference type="PROSITE" id="PS50885">
    <property type="entry name" value="HAMP"/>
    <property type="match status" value="1"/>
</dbReference>
<evidence type="ECO:0000256" key="3">
    <source>
        <dbReference type="ARBA" id="ARBA00023224"/>
    </source>
</evidence>
<dbReference type="PROSITE" id="PS50111">
    <property type="entry name" value="CHEMOTAXIS_TRANSDUC_2"/>
    <property type="match status" value="1"/>
</dbReference>
<feature type="domain" description="Methyl-accepting transducer" evidence="9">
    <location>
        <begin position="377"/>
        <end position="592"/>
    </location>
</feature>
<comment type="subcellular location">
    <subcellularLocation>
        <location evidence="1">Membrane</location>
    </subcellularLocation>
</comment>
<dbReference type="GO" id="GO:0004888">
    <property type="term" value="F:transmembrane signaling receptor activity"/>
    <property type="evidence" value="ECO:0007669"/>
    <property type="project" value="TreeGrafter"/>
</dbReference>
<feature type="region of interest" description="Disordered" evidence="7">
    <location>
        <begin position="556"/>
        <end position="592"/>
    </location>
</feature>
<gene>
    <name evidence="12" type="ORF">G3446_23925</name>
</gene>
<dbReference type="SMART" id="SM00283">
    <property type="entry name" value="MA"/>
    <property type="match status" value="1"/>
</dbReference>
<keyword evidence="8" id="KW-1133">Transmembrane helix</keyword>
<dbReference type="InterPro" id="IPR003660">
    <property type="entry name" value="HAMP_dom"/>
</dbReference>
<proteinExistence type="inferred from homology"/>
<feature type="compositionally biased region" description="Low complexity" evidence="7">
    <location>
        <begin position="578"/>
        <end position="592"/>
    </location>
</feature>
<reference evidence="12 13" key="1">
    <citation type="submission" date="2020-02" db="EMBL/GenBank/DDBJ databases">
        <title>Genome sequences of Thiorhodococcus mannitoliphagus and Thiorhodococcus minor, purple sulfur photosynthetic bacteria in the gammaproteobacterial family, Chromatiaceae.</title>
        <authorList>
            <person name="Aviles F.A."/>
            <person name="Meyer T.E."/>
            <person name="Kyndt J.A."/>
        </authorList>
    </citation>
    <scope>NUCLEOTIDE SEQUENCE [LARGE SCALE GENOMIC DNA]</scope>
    <source>
        <strain evidence="12 13">DSM 11518</strain>
    </source>
</reference>
<feature type="domain" description="HAMP" evidence="10">
    <location>
        <begin position="320"/>
        <end position="372"/>
    </location>
</feature>
<evidence type="ECO:0000256" key="7">
    <source>
        <dbReference type="SAM" id="MobiDB-lite"/>
    </source>
</evidence>
<evidence type="ECO:0000256" key="4">
    <source>
        <dbReference type="ARBA" id="ARBA00029447"/>
    </source>
</evidence>
<feature type="transmembrane region" description="Helical" evidence="8">
    <location>
        <begin position="299"/>
        <end position="318"/>
    </location>
</feature>
<dbReference type="InterPro" id="IPR032255">
    <property type="entry name" value="HBM"/>
</dbReference>
<evidence type="ECO:0000313" key="12">
    <source>
        <dbReference type="EMBL" id="NEV64877.1"/>
    </source>
</evidence>
<keyword evidence="2" id="KW-0145">Chemotaxis</keyword>
<dbReference type="SMART" id="SM00304">
    <property type="entry name" value="HAMP"/>
    <property type="match status" value="1"/>
</dbReference>
<dbReference type="InterPro" id="IPR004089">
    <property type="entry name" value="MCPsignal_dom"/>
</dbReference>
<dbReference type="GO" id="GO:0007165">
    <property type="term" value="P:signal transduction"/>
    <property type="evidence" value="ECO:0007669"/>
    <property type="project" value="UniProtKB-KW"/>
</dbReference>
<evidence type="ECO:0000259" key="9">
    <source>
        <dbReference type="PROSITE" id="PS50111"/>
    </source>
</evidence>
<accession>A0A6M0K862</accession>
<keyword evidence="8" id="KW-0472">Membrane</keyword>
<evidence type="ECO:0000256" key="8">
    <source>
        <dbReference type="SAM" id="Phobius"/>
    </source>
</evidence>
<dbReference type="InterPro" id="IPR051310">
    <property type="entry name" value="MCP_chemotaxis"/>
</dbReference>
<dbReference type="RefSeq" id="WP_164456055.1">
    <property type="nucleotide sequence ID" value="NZ_JAAIJQ010000119.1"/>
</dbReference>
<organism evidence="12 13">
    <name type="scientific">Thiorhodococcus minor</name>
    <dbReference type="NCBI Taxonomy" id="57489"/>
    <lineage>
        <taxon>Bacteria</taxon>
        <taxon>Pseudomonadati</taxon>
        <taxon>Pseudomonadota</taxon>
        <taxon>Gammaproteobacteria</taxon>
        <taxon>Chromatiales</taxon>
        <taxon>Chromatiaceae</taxon>
        <taxon>Thiorhodococcus</taxon>
    </lineage>
</organism>
<dbReference type="PROSITE" id="PS51753">
    <property type="entry name" value="HBM"/>
    <property type="match status" value="1"/>
</dbReference>
<dbReference type="Pfam" id="PF00672">
    <property type="entry name" value="HAMP"/>
    <property type="match status" value="1"/>
</dbReference>
<evidence type="ECO:0000256" key="6">
    <source>
        <dbReference type="SAM" id="Coils"/>
    </source>
</evidence>
<evidence type="ECO:0000256" key="2">
    <source>
        <dbReference type="ARBA" id="ARBA00022500"/>
    </source>
</evidence>
<dbReference type="SUPFAM" id="SSF58104">
    <property type="entry name" value="Methyl-accepting chemotaxis protein (MCP) signaling domain"/>
    <property type="match status" value="1"/>
</dbReference>
<protein>
    <submittedName>
        <fullName evidence="12">HAMP domain-containing protein</fullName>
    </submittedName>
</protein>
<feature type="domain" description="HBM" evidence="11">
    <location>
        <begin position="45"/>
        <end position="286"/>
    </location>
</feature>
<dbReference type="PANTHER" id="PTHR43531:SF11">
    <property type="entry name" value="METHYL-ACCEPTING CHEMOTAXIS PROTEIN 3"/>
    <property type="match status" value="1"/>
</dbReference>
<feature type="coiled-coil region" evidence="6">
    <location>
        <begin position="194"/>
        <end position="225"/>
    </location>
</feature>
<sequence length="646" mass="68721">MFKNMKIGVQIGLGYALVAALLVVVSLAAFVGLSQAVNSFGDYRQLARHANLAGRVQANMLLVRLYAKDYVLKNSDEAVAAFKERYATLSELVAEAQTEIQEPARAERIGLVAREIGGYDKAFDQVVGFVQERHQVVKQRLDPNGLAMREAMTGIMTSANADQDAEAAYLAGRTQEALLLARLYVAKYLTTNLREDEERAQKELKENLTERARELDANLQNPERRRLLATFYAAKEAYSGALTEIDRIITERNAVIEGQLDRIGPVVADATEEVKLSLQADQDVLGPRVEKQNAVTQTIVVAVSIGAILASLLLAWVVTRVITRPVREALGVAQAVAEGDLMVEVPDRGRNEVGQLLAAMKQMVQRLTEIIGQVRSGADNLASASNEVSATAQSISQSATEQAAGVEETSASVEQMNASVQQNAENARVTNGIATSAAEEAGKGGEAVARTLAAMKEIADKIGLIEDIAYKTNLLSLNAAIEAARAGEHGKGFTVVAAEVRKLAENSRATAQEINELAKGSVSVAEEAGRLLEQMVPSIRKTADLVEEITAASGEQSGGIGQINDSMGQLDKATQQNASASEELAATAEELSGQAEQLQQAVAFFQLSAAAAPPSAAPLAKGAKGAEAAGSRPAAAVVNELEFERF</sequence>